<feature type="compositionally biased region" description="Polar residues" evidence="1">
    <location>
        <begin position="991"/>
        <end position="1002"/>
    </location>
</feature>
<feature type="region of interest" description="Disordered" evidence="1">
    <location>
        <begin position="1703"/>
        <end position="1775"/>
    </location>
</feature>
<feature type="region of interest" description="Disordered" evidence="1">
    <location>
        <begin position="1942"/>
        <end position="2001"/>
    </location>
</feature>
<evidence type="ECO:0000313" key="2">
    <source>
        <dbReference type="EMBL" id="PNS13750.1"/>
    </source>
</evidence>
<feature type="compositionally biased region" description="Low complexity" evidence="1">
    <location>
        <begin position="1856"/>
        <end position="1871"/>
    </location>
</feature>
<feature type="compositionally biased region" description="Polar residues" evidence="1">
    <location>
        <begin position="1240"/>
        <end position="1252"/>
    </location>
</feature>
<feature type="compositionally biased region" description="Polar residues" evidence="1">
    <location>
        <begin position="1390"/>
        <end position="1403"/>
    </location>
</feature>
<feature type="compositionally biased region" description="Low complexity" evidence="1">
    <location>
        <begin position="2168"/>
        <end position="2207"/>
    </location>
</feature>
<feature type="region of interest" description="Disordered" evidence="1">
    <location>
        <begin position="1533"/>
        <end position="1558"/>
    </location>
</feature>
<dbReference type="InParanoid" id="A0A2K1QFV0"/>
<feature type="region of interest" description="Disordered" evidence="1">
    <location>
        <begin position="75"/>
        <end position="94"/>
    </location>
</feature>
<feature type="compositionally biased region" description="Polar residues" evidence="1">
    <location>
        <begin position="156"/>
        <end position="165"/>
    </location>
</feature>
<feature type="region of interest" description="Disordered" evidence="1">
    <location>
        <begin position="1888"/>
        <end position="1913"/>
    </location>
</feature>
<feature type="region of interest" description="Disordered" evidence="1">
    <location>
        <begin position="1316"/>
        <end position="1368"/>
    </location>
</feature>
<feature type="compositionally biased region" description="Low complexity" evidence="1">
    <location>
        <begin position="2292"/>
        <end position="2305"/>
    </location>
</feature>
<feature type="compositionally biased region" description="Polar residues" evidence="1">
    <location>
        <begin position="1533"/>
        <end position="1555"/>
    </location>
</feature>
<feature type="compositionally biased region" description="Low complexity" evidence="1">
    <location>
        <begin position="2313"/>
        <end position="2324"/>
    </location>
</feature>
<feature type="region of interest" description="Disordered" evidence="1">
    <location>
        <begin position="987"/>
        <end position="1106"/>
    </location>
</feature>
<feature type="compositionally biased region" description="Polar residues" evidence="1">
    <location>
        <begin position="2210"/>
        <end position="2246"/>
    </location>
</feature>
<feature type="region of interest" description="Disordered" evidence="1">
    <location>
        <begin position="2016"/>
        <end position="2055"/>
    </location>
</feature>
<feature type="region of interest" description="Disordered" evidence="1">
    <location>
        <begin position="769"/>
        <end position="838"/>
    </location>
</feature>
<feature type="compositionally biased region" description="Low complexity" evidence="1">
    <location>
        <begin position="773"/>
        <end position="786"/>
    </location>
</feature>
<dbReference type="EMBL" id="NKHZ01000094">
    <property type="protein sequence ID" value="PNS13750.1"/>
    <property type="molecule type" value="Genomic_DNA"/>
</dbReference>
<feature type="region of interest" description="Disordered" evidence="1">
    <location>
        <begin position="1223"/>
        <end position="1256"/>
    </location>
</feature>
<feature type="region of interest" description="Disordered" evidence="1">
    <location>
        <begin position="132"/>
        <end position="170"/>
    </location>
</feature>
<feature type="compositionally biased region" description="Polar residues" evidence="1">
    <location>
        <begin position="1033"/>
        <end position="1068"/>
    </location>
</feature>
<feature type="compositionally biased region" description="Polar residues" evidence="1">
    <location>
        <begin position="2359"/>
        <end position="2390"/>
    </location>
</feature>
<feature type="region of interest" description="Disordered" evidence="1">
    <location>
        <begin position="2167"/>
        <end position="2246"/>
    </location>
</feature>
<feature type="region of interest" description="Disordered" evidence="1">
    <location>
        <begin position="1"/>
        <end position="31"/>
    </location>
</feature>
<feature type="compositionally biased region" description="Low complexity" evidence="1">
    <location>
        <begin position="814"/>
        <end position="827"/>
    </location>
</feature>
<feature type="compositionally biased region" description="Polar residues" evidence="1">
    <location>
        <begin position="472"/>
        <end position="481"/>
    </location>
</feature>
<protein>
    <submittedName>
        <fullName evidence="2">Uncharacterized protein</fullName>
    </submittedName>
</protein>
<feature type="region of interest" description="Disordered" evidence="1">
    <location>
        <begin position="556"/>
        <end position="592"/>
    </location>
</feature>
<feature type="compositionally biased region" description="Polar residues" evidence="1">
    <location>
        <begin position="916"/>
        <end position="934"/>
    </location>
</feature>
<reference evidence="2 3" key="1">
    <citation type="submission" date="2017-06" db="EMBL/GenBank/DDBJ databases">
        <title>Draft genome sequence of a variant of Elsinoe murrayae.</title>
        <authorList>
            <person name="Cheng Q."/>
        </authorList>
    </citation>
    <scope>NUCLEOTIDE SEQUENCE [LARGE SCALE GENOMIC DNA]</scope>
    <source>
        <strain evidence="2 3">CQ-2017a</strain>
    </source>
</reference>
<feature type="compositionally biased region" description="Low complexity" evidence="1">
    <location>
        <begin position="2036"/>
        <end position="2055"/>
    </location>
</feature>
<sequence length="2546" mass="259576">MSSSKSLEPVGRTPSPGITTSREELHLTSTAGTRVNIASSISSIDEPTSLVTPVSTTNDPVASFASALRSLGVAASSDRPSSASWSSSTEITLTPTSSASIKQTITQSTSEQSSRVSTQNLVLSVPIGEIPDQSSIGIPQTSSPDLPSASEPSFVRSEQNSNPLSSDAAGMESFAPIGASIPPGPLPYTQYTPSPLLGPTSSDFVIPSSSVWYTEPARDLPVATALETVSEATATELSFQTTTSPSPGPILPASPPLQTSSSQIIANEESKSSLLGSALPTALKIVSTSTVSEFTSRIQSTDQLLQTGIASLPPTVSVLKESTSSEQLPTVVVTSGLTTQEPSASSSLSLSDFSGSVTGQILSSGSIDDMSQTSTISLVVTQDMLDDHLESSTVDGVSSTTLIMSTTTLLASAETIGPGGTQTETTSPIPTSTLDLIETPSLETDQPLNSATTSHLVSLVTLSLDDLETSTPFTRTSSTEQEVLPPKVPSIEDDTLPTTAQTVITPTGSAGPTTVTDLADFMSSSLAAGSESSILASESEQERSPSAAIGYISMTSRSSTRFDSPSESDIEGTILRSSDNSSTQPTSTDFSIPASMVTAPSQAHQDAPVTEAQTGRISLSTDVVTSVESVSFSESLMSSLTDVQESTALIDAMTSTSASPLDFKATSDSETLGLATTSPDPEIKVFSPSMQSLSSSLSFESSVTSVLPPPTRASIDPWHTPSLTSDPVEMSSSASDTLTDMGGSMSQSDVAIRTSSLSEDSLFLASGTVSELSSGQAMSMSTSSSRSLDEQTSAEPMPTALPTTSIEPSGIIAPDSLSTISSSSRGLGPSGRDRTSSVTTEIPSITTGSISEQEDVVQMQTVPTEAPVVPSTAMKFPTSSDPEPTSGPVGTEQFVSSNPVTFSLTNPAYSPQIEIDTTPQDAPTSTGSAQTSILVPSPGEGSFVPPQTSEPILASTISESPTIASPSAQADQSLATTTMVPVVGSELPEEQTLSPSVSPLTMTQPTMSPSESSSGSQSVTSSREESLSASPQDLPSTSLQDNTLPTTDTSSLAPTSIPTSLVEDQSTIPYEHATSVGDPSLSLGYMPRSTSNSIGSDPTAVTSSDTDEDILPFATTSRDMSVIDTPVPTGDDYGMTTSILETPPMTASIQKTSPLNTSTLEIPATEESDDPTSSVGGLANINLASEATSISEPPLPSTVISSEYTLQGTSALTSISVVETEIPRDSDSLTTPPGPPLNLALSTAPQSDSETGSGPVLTSEIAHSISGTPNPTIPSVSISNTESPASIVSVLDEAPSTTQNQPSTVTDLLQWMSSSLSASSGSQDQDVTPTSSLPVSTPDTFTSLSEDRGQTQSTTSVPGVDETTSSALPLEEAQVATSIIHESGSAIPEVQSTVDGPSPTTMVETPLSDISSLSNSPSLSMELTSDSENLPTPGPSPLNQAVYTSEMEENIASSSLYGGQMSLTSTAVKSLTSSPTQLDSSEVLSLTSIDNTSESLTTSNVPSPTPIESIENESSLYLTTSASFFITTPSATSEALSIPDDSTTLQPLESGQTPSPIEPAEYVVSTTSVLEDIPTSTQLGAVSSVSDNTESFSTPASFTITASGIEPQVEVVDTVSDSPVASVDIMTSSFVLPSSYEPSLSVQTTEQDTDFSSVAVQASSMTSDITAAIMTGSSSLGPTELTSSVPSETSEVLSSVASNAAFAAPGPTSELDFPSATQGPYSTLLDQSPQQTGQGVVESSTMLEDSTSTLEPQLSVDQLPSSTSPSQLGTPPPVAHVESTLEQTSDLGLASSYTTLSPTTSEVTAPIGTTSSVLSDWYTTPALDTATPMETPTVEPSGDVPLSASPTETPPDLVAPSMSSMETSSTPPTSMLYPQPVITSTDIIDGIDSTSTEPLESTVEPTQSVISESLPQTSTALSDSISKTTSLSGDLNSHLVTTQTLVTSSAPHEASSSMLSSVSSELEGTASPVPSPAQLGLSTSDGQGQEPVTFEPSQSPSLGSILPTTFVTSYVRESSSDASGGLQATPGSSSVDSDIVAPASPASPESQSSSETTVSFQSAPAVNLASTTSQATEAILQPTGLTNSHPSTQDSGNTLSSISTTVATQQSIVASATNELSTSLEQDTLTEQASSTDLSSALSQPSATSFVYTVSSASLSTVHAEISSTDIPSPVVLPAGSSSSSSVSGSSPTSDHQDVLTSLSSMLSTVTPEDLQSTQTDISPPVLTTSPITLSTSGTSESPSNLVSSTDLQSIGTPILVVSQYETSSISQTSRFETSSVTTSTEVPPDSPMAFSPLLSSTSSTTASLEVPQEMPSSTQSLTPSISSTFSHPAEINAATSSVTTLSLSSVTTHITLTTTSSFESLVPTSSHSTQVEDPITTKSSMMPTLLSTDSPSGTALSTSSAGASSGQPGAIISADADSNTVALYPSTLMVDLATNTASSSPSAMTFSTTTSNPSSVIVSTVVESHSVAVHVSDGVIPDVSATSSTSTLSAQASSTLADAAGSLKTSTQASVTMTPGSTLLDTMGALVASSSASSSDTPSSHSTAA</sequence>
<feature type="compositionally biased region" description="Low complexity" evidence="1">
    <location>
        <begin position="2273"/>
        <end position="2284"/>
    </location>
</feature>
<feature type="region of interest" description="Disordered" evidence="1">
    <location>
        <begin position="1823"/>
        <end position="1874"/>
    </location>
</feature>
<feature type="region of interest" description="Disordered" evidence="1">
    <location>
        <begin position="2273"/>
        <end position="2324"/>
    </location>
</feature>
<feature type="compositionally biased region" description="Polar residues" evidence="1">
    <location>
        <begin position="132"/>
        <end position="145"/>
    </location>
</feature>
<feature type="region of interest" description="Disordered" evidence="1">
    <location>
        <begin position="916"/>
        <end position="944"/>
    </location>
</feature>
<organism evidence="2 3">
    <name type="scientific">Sphaceloma murrayae</name>
    <dbReference type="NCBI Taxonomy" id="2082308"/>
    <lineage>
        <taxon>Eukaryota</taxon>
        <taxon>Fungi</taxon>
        <taxon>Dikarya</taxon>
        <taxon>Ascomycota</taxon>
        <taxon>Pezizomycotina</taxon>
        <taxon>Dothideomycetes</taxon>
        <taxon>Dothideomycetidae</taxon>
        <taxon>Myriangiales</taxon>
        <taxon>Elsinoaceae</taxon>
        <taxon>Sphaceloma</taxon>
    </lineage>
</organism>
<name>A0A2K1QFV0_9PEZI</name>
<feature type="compositionally biased region" description="Low complexity" evidence="1">
    <location>
        <begin position="1003"/>
        <end position="1032"/>
    </location>
</feature>
<dbReference type="STRING" id="2082308.A0A2K1QFV0"/>
<feature type="region of interest" description="Disordered" evidence="1">
    <location>
        <begin position="714"/>
        <end position="752"/>
    </location>
</feature>
<proteinExistence type="predicted"/>
<feature type="compositionally biased region" description="Polar residues" evidence="1">
    <location>
        <begin position="1715"/>
        <end position="1769"/>
    </location>
</feature>
<feature type="compositionally biased region" description="Low complexity" evidence="1">
    <location>
        <begin position="75"/>
        <end position="88"/>
    </location>
</feature>
<comment type="caution">
    <text evidence="2">The sequence shown here is derived from an EMBL/GenBank/DDBJ whole genome shotgun (WGS) entry which is preliminary data.</text>
</comment>
<feature type="compositionally biased region" description="Low complexity" evidence="1">
    <location>
        <begin position="2391"/>
        <end position="2408"/>
    </location>
</feature>
<evidence type="ECO:0000256" key="1">
    <source>
        <dbReference type="SAM" id="MobiDB-lite"/>
    </source>
</evidence>
<dbReference type="Proteomes" id="UP000243797">
    <property type="component" value="Unassembled WGS sequence"/>
</dbReference>
<feature type="compositionally biased region" description="Polar residues" evidence="1">
    <location>
        <begin position="1991"/>
        <end position="2001"/>
    </location>
</feature>
<feature type="compositionally biased region" description="Low complexity" evidence="1">
    <location>
        <begin position="1951"/>
        <end position="1960"/>
    </location>
</feature>
<feature type="compositionally biased region" description="Polar residues" evidence="1">
    <location>
        <begin position="575"/>
        <end position="590"/>
    </location>
</feature>
<keyword evidence="3" id="KW-1185">Reference proteome</keyword>
<gene>
    <name evidence="2" type="ORF">CAC42_3243</name>
</gene>
<evidence type="ECO:0000313" key="3">
    <source>
        <dbReference type="Proteomes" id="UP000243797"/>
    </source>
</evidence>
<feature type="compositionally biased region" description="Polar residues" evidence="1">
    <location>
        <begin position="721"/>
        <end position="752"/>
    </location>
</feature>
<feature type="compositionally biased region" description="Polar residues" evidence="1">
    <location>
        <begin position="1323"/>
        <end position="1367"/>
    </location>
</feature>
<feature type="compositionally biased region" description="Polar residues" evidence="1">
    <location>
        <begin position="1088"/>
        <end position="1104"/>
    </location>
</feature>
<feature type="region of interest" description="Disordered" evidence="1">
    <location>
        <begin position="1384"/>
        <end position="1440"/>
    </location>
</feature>
<feature type="compositionally biased region" description="Low complexity" evidence="1">
    <location>
        <begin position="1407"/>
        <end position="1423"/>
    </location>
</feature>
<feature type="region of interest" description="Disordered" evidence="1">
    <location>
        <begin position="2358"/>
        <end position="2408"/>
    </location>
</feature>
<accession>A0A2K1QFV0</accession>
<feature type="compositionally biased region" description="Polar residues" evidence="1">
    <location>
        <begin position="1893"/>
        <end position="1913"/>
    </location>
</feature>
<feature type="compositionally biased region" description="Polar residues" evidence="1">
    <location>
        <begin position="556"/>
        <end position="567"/>
    </location>
</feature>
<feature type="region of interest" description="Disordered" evidence="1">
    <location>
        <begin position="472"/>
        <end position="494"/>
    </location>
</feature>